<feature type="compositionally biased region" description="Basic and acidic residues" evidence="1">
    <location>
        <begin position="604"/>
        <end position="613"/>
    </location>
</feature>
<dbReference type="RefSeq" id="XP_046011487.1">
    <property type="nucleotide sequence ID" value="XM_046148178.1"/>
</dbReference>
<dbReference type="Pfam" id="PF20150">
    <property type="entry name" value="2EXR"/>
    <property type="match status" value="1"/>
</dbReference>
<evidence type="ECO:0000313" key="4">
    <source>
        <dbReference type="Proteomes" id="UP000756346"/>
    </source>
</evidence>
<dbReference type="InterPro" id="IPR045518">
    <property type="entry name" value="2EXR"/>
</dbReference>
<proteinExistence type="predicted"/>
<reference evidence="3" key="1">
    <citation type="journal article" date="2021" name="Nat. Commun.">
        <title>Genetic determinants of endophytism in the Arabidopsis root mycobiome.</title>
        <authorList>
            <person name="Mesny F."/>
            <person name="Miyauchi S."/>
            <person name="Thiergart T."/>
            <person name="Pickel B."/>
            <person name="Atanasova L."/>
            <person name="Karlsson M."/>
            <person name="Huettel B."/>
            <person name="Barry K.W."/>
            <person name="Haridas S."/>
            <person name="Chen C."/>
            <person name="Bauer D."/>
            <person name="Andreopoulos W."/>
            <person name="Pangilinan J."/>
            <person name="LaButti K."/>
            <person name="Riley R."/>
            <person name="Lipzen A."/>
            <person name="Clum A."/>
            <person name="Drula E."/>
            <person name="Henrissat B."/>
            <person name="Kohler A."/>
            <person name="Grigoriev I.V."/>
            <person name="Martin F.M."/>
            <person name="Hacquard S."/>
        </authorList>
    </citation>
    <scope>NUCLEOTIDE SEQUENCE</scope>
    <source>
        <strain evidence="3">MPI-CAGE-CH-0230</strain>
    </source>
</reference>
<feature type="compositionally biased region" description="Acidic residues" evidence="1">
    <location>
        <begin position="373"/>
        <end position="408"/>
    </location>
</feature>
<sequence length="676" mass="75560">MEEDESSSESAASPGFYQEGPATSDRGEGSEGEDVHDSDVQEREEDDDEDEESEDEGSEGSDSEEDQPGGGLIDLEASESGSSEDESDDDEENEYGESYNEYSSRTFEPFMRLPAELRERVWELYNPYLKERKGRVLTCVLSDGWQPRIIETQVLSTIMSRTNTMLGVHHETRTLALQHFPHTLKSGTEFGLIRFHRDRDILFFSFPGEPVPLHRFDVTKLYDSIGEFRHLAIDCAAITPLAEWLASPQVRALTSRLDTLYLNYEAVEVRSRDLRWCFSLPTRTFCVDTEEESVGIGEDSEYTYCWVDRTDPAFDRDKMVAECGELYDCFGLEDEAGTTLLPMAEFAFLNGTMRYEKLAQRYRDGWETGVEFSSDEEESESEPDEYESEGIDDDTIDEDSPGSDDDDDLVVRDDADSDDEDGSRPPSISGSGPSPIEIEDDVMEAAGDDGDDGAVVARFSSIEAESPGEEGGGSASDDDDDAEVPVQRAKRAKRPRVVDSDSEDGSEPAEQRPRKMARRVPIIVSDDDSEDDDKNSDDSDVQEVPAPSRKRMRRVAQESSEVEEEDSASSEEDGSESGSEEQSEDEDDGEDDEEKPRRPQTLAERLRLFRDDNPVPEGEEQFGSGSEDDESRGGHYNDGESERGSDDMDDARANLDGETGMDTFEAEWDDDDEAGY</sequence>
<gene>
    <name evidence="3" type="ORF">B0I36DRAFT_129322</name>
</gene>
<feature type="region of interest" description="Disordered" evidence="1">
    <location>
        <begin position="1"/>
        <end position="101"/>
    </location>
</feature>
<feature type="compositionally biased region" description="Basic and acidic residues" evidence="1">
    <location>
        <begin position="631"/>
        <end position="655"/>
    </location>
</feature>
<feature type="domain" description="2EXR" evidence="2">
    <location>
        <begin position="107"/>
        <end position="202"/>
    </location>
</feature>
<feature type="region of interest" description="Disordered" evidence="1">
    <location>
        <begin position="369"/>
        <end position="676"/>
    </location>
</feature>
<feature type="compositionally biased region" description="Acidic residues" evidence="1">
    <location>
        <begin position="560"/>
        <end position="593"/>
    </location>
</feature>
<feature type="compositionally biased region" description="Low complexity" evidence="1">
    <location>
        <begin position="425"/>
        <end position="436"/>
    </location>
</feature>
<evidence type="ECO:0000259" key="2">
    <source>
        <dbReference type="Pfam" id="PF20150"/>
    </source>
</evidence>
<organism evidence="3 4">
    <name type="scientific">Microdochium trichocladiopsis</name>
    <dbReference type="NCBI Taxonomy" id="1682393"/>
    <lineage>
        <taxon>Eukaryota</taxon>
        <taxon>Fungi</taxon>
        <taxon>Dikarya</taxon>
        <taxon>Ascomycota</taxon>
        <taxon>Pezizomycotina</taxon>
        <taxon>Sordariomycetes</taxon>
        <taxon>Xylariomycetidae</taxon>
        <taxon>Xylariales</taxon>
        <taxon>Microdochiaceae</taxon>
        <taxon>Microdochium</taxon>
    </lineage>
</organism>
<protein>
    <recommendedName>
        <fullName evidence="2">2EXR domain-containing protein</fullName>
    </recommendedName>
</protein>
<dbReference type="AlphaFoldDB" id="A0A9P9BPF2"/>
<dbReference type="GeneID" id="70177724"/>
<feature type="compositionally biased region" description="Acidic residues" evidence="1">
    <location>
        <begin position="525"/>
        <end position="541"/>
    </location>
</feature>
<feature type="compositionally biased region" description="Low complexity" evidence="1">
    <location>
        <begin position="453"/>
        <end position="465"/>
    </location>
</feature>
<evidence type="ECO:0000313" key="3">
    <source>
        <dbReference type="EMBL" id="KAH7029199.1"/>
    </source>
</evidence>
<dbReference type="Proteomes" id="UP000756346">
    <property type="component" value="Unassembled WGS sequence"/>
</dbReference>
<name>A0A9P9BPF2_9PEZI</name>
<dbReference type="EMBL" id="JAGTJQ010000006">
    <property type="protein sequence ID" value="KAH7029199.1"/>
    <property type="molecule type" value="Genomic_DNA"/>
</dbReference>
<feature type="compositionally biased region" description="Acidic residues" evidence="1">
    <location>
        <begin position="82"/>
        <end position="95"/>
    </location>
</feature>
<feature type="compositionally biased region" description="Basic and acidic residues" evidence="1">
    <location>
        <begin position="25"/>
        <end position="41"/>
    </location>
</feature>
<accession>A0A9P9BPF2</accession>
<evidence type="ECO:0000256" key="1">
    <source>
        <dbReference type="SAM" id="MobiDB-lite"/>
    </source>
</evidence>
<dbReference type="OrthoDB" id="3501032at2759"/>
<keyword evidence="4" id="KW-1185">Reference proteome</keyword>
<comment type="caution">
    <text evidence="3">The sequence shown here is derived from an EMBL/GenBank/DDBJ whole genome shotgun (WGS) entry which is preliminary data.</text>
</comment>
<feature type="compositionally biased region" description="Acidic residues" evidence="1">
    <location>
        <begin position="437"/>
        <end position="452"/>
    </location>
</feature>
<feature type="compositionally biased region" description="Acidic residues" evidence="1">
    <location>
        <begin position="42"/>
        <end position="67"/>
    </location>
</feature>
<feature type="compositionally biased region" description="Acidic residues" evidence="1">
    <location>
        <begin position="664"/>
        <end position="676"/>
    </location>
</feature>